<organism evidence="3 4">
    <name type="scientific">bacterium (Candidatus Blackallbacteria) CG17_big_fil_post_rev_8_21_14_2_50_48_46</name>
    <dbReference type="NCBI Taxonomy" id="2014261"/>
    <lineage>
        <taxon>Bacteria</taxon>
        <taxon>Candidatus Blackallbacteria</taxon>
    </lineage>
</organism>
<protein>
    <recommendedName>
        <fullName evidence="2">Initiator Rep protein WH1 domain-containing protein</fullName>
    </recommendedName>
</protein>
<dbReference type="InterPro" id="IPR036388">
    <property type="entry name" value="WH-like_DNA-bd_sf"/>
</dbReference>
<dbReference type="Pfam" id="PF01051">
    <property type="entry name" value="Rep3_N"/>
    <property type="match status" value="1"/>
</dbReference>
<evidence type="ECO:0000259" key="2">
    <source>
        <dbReference type="Pfam" id="PF01051"/>
    </source>
</evidence>
<comment type="caution">
    <text evidence="3">The sequence shown here is derived from an EMBL/GenBank/DDBJ whole genome shotgun (WGS) entry which is preliminary data.</text>
</comment>
<dbReference type="Pfam" id="PF21205">
    <property type="entry name" value="Rep3_C"/>
    <property type="match status" value="1"/>
</dbReference>
<reference evidence="3 4" key="1">
    <citation type="submission" date="2017-09" db="EMBL/GenBank/DDBJ databases">
        <title>Depth-based differentiation of microbial function through sediment-hosted aquifers and enrichment of novel symbionts in the deep terrestrial subsurface.</title>
        <authorList>
            <person name="Probst A.J."/>
            <person name="Ladd B."/>
            <person name="Jarett J.K."/>
            <person name="Geller-Mcgrath D.E."/>
            <person name="Sieber C.M."/>
            <person name="Emerson J.B."/>
            <person name="Anantharaman K."/>
            <person name="Thomas B.C."/>
            <person name="Malmstrom R."/>
            <person name="Stieglmeier M."/>
            <person name="Klingl A."/>
            <person name="Woyke T."/>
            <person name="Ryan C.M."/>
            <person name="Banfield J.F."/>
        </authorList>
    </citation>
    <scope>NUCLEOTIDE SEQUENCE [LARGE SCALE GENOMIC DNA]</scope>
    <source>
        <strain evidence="3">CG17_big_fil_post_rev_8_21_14_2_50_48_46</strain>
    </source>
</reference>
<dbReference type="InterPro" id="IPR036390">
    <property type="entry name" value="WH_DNA-bd_sf"/>
</dbReference>
<evidence type="ECO:0000313" key="3">
    <source>
        <dbReference type="EMBL" id="PIW18770.1"/>
    </source>
</evidence>
<evidence type="ECO:0000256" key="1">
    <source>
        <dbReference type="ARBA" id="ARBA00038283"/>
    </source>
</evidence>
<dbReference type="Gene3D" id="1.10.10.10">
    <property type="entry name" value="Winged helix-like DNA-binding domain superfamily/Winged helix DNA-binding domain"/>
    <property type="match status" value="1"/>
</dbReference>
<feature type="domain" description="Initiator Rep protein WH1" evidence="2">
    <location>
        <begin position="61"/>
        <end position="183"/>
    </location>
</feature>
<dbReference type="AlphaFoldDB" id="A0A2M7G9P4"/>
<dbReference type="Proteomes" id="UP000231019">
    <property type="component" value="Unassembled WGS sequence"/>
</dbReference>
<gene>
    <name evidence="3" type="ORF">COW36_03470</name>
</gene>
<dbReference type="SUPFAM" id="SSF46785">
    <property type="entry name" value="Winged helix' DNA-binding domain"/>
    <property type="match status" value="1"/>
</dbReference>
<dbReference type="GO" id="GO:0006270">
    <property type="term" value="P:DNA replication initiation"/>
    <property type="evidence" value="ECO:0007669"/>
    <property type="project" value="InterPro"/>
</dbReference>
<evidence type="ECO:0000313" key="4">
    <source>
        <dbReference type="Proteomes" id="UP000231019"/>
    </source>
</evidence>
<accession>A0A2M7G9P4</accession>
<dbReference type="GO" id="GO:0003887">
    <property type="term" value="F:DNA-directed DNA polymerase activity"/>
    <property type="evidence" value="ECO:0007669"/>
    <property type="project" value="InterPro"/>
</dbReference>
<sequence length="505" mass="58277">MFFMRPCRGESFLGAKQVEDNHDSLFTILNSTTMSKVDSDYLRMAVGFLDTNKLMEVGPYKSFVALVSLTKKEIQTQRKFQIPVRTVMEEMGITSNNYNLLKDNIRLLMETVLDFNVHRKDRNPGWSMAQILGPSQLKDGIITFEFTEPVWDKLKDPIIYAYITRKGVYSFKSKYDIALYNWFTRLLVPDHDQVICEETISFILNDILHIDKKLQKTYGGYMRLNDKILKKSIESINKQTNINVKYKGLRTGRFVTKVWFFVSRQAPELKAEEQQVLSKLVTVQLNKLVKLGLSLDSKVKERVLALSKELGEEFCVQRLTAIAKEVKSRPNGFSNPGGYIRTKLFENILLPEETNSELPHQDFVDRYLQFFQQAFKSLWSDYQLGLFKQYSSEKFEELQPRIVELCGGDASFRALTKGATLNKEIFLKSRSLLSVANAKAELLGFVMPPTNQQEWVEQHKDTLLAKVRDMLQVDSKLRYEMADSGCKSHEIEALAFLQFMNQVTG</sequence>
<comment type="similarity">
    <text evidence="1">Belongs to the initiator RepB protein family.</text>
</comment>
<dbReference type="InterPro" id="IPR000525">
    <property type="entry name" value="Initiator_Rep_WH1"/>
</dbReference>
<proteinExistence type="inferred from homology"/>
<name>A0A2M7G9P4_9BACT</name>
<dbReference type="EMBL" id="PFFQ01000011">
    <property type="protein sequence ID" value="PIW18770.1"/>
    <property type="molecule type" value="Genomic_DNA"/>
</dbReference>